<evidence type="ECO:0000259" key="4">
    <source>
        <dbReference type="Pfam" id="PF16321"/>
    </source>
</evidence>
<dbReference type="CDD" id="cd00552">
    <property type="entry name" value="RaiA"/>
    <property type="match status" value="1"/>
</dbReference>
<dbReference type="Proteomes" id="UP000051010">
    <property type="component" value="Unassembled WGS sequence"/>
</dbReference>
<dbReference type="PANTHER" id="PTHR33231">
    <property type="entry name" value="30S RIBOSOMAL PROTEIN"/>
    <property type="match status" value="1"/>
</dbReference>
<organism evidence="5 6">
    <name type="scientific">Lentilactobacillus parafarraginis DSM 18390 = JCM 14109</name>
    <dbReference type="NCBI Taxonomy" id="1423786"/>
    <lineage>
        <taxon>Bacteria</taxon>
        <taxon>Bacillati</taxon>
        <taxon>Bacillota</taxon>
        <taxon>Bacilli</taxon>
        <taxon>Lactobacillales</taxon>
        <taxon>Lactobacillaceae</taxon>
        <taxon>Lentilactobacillus</taxon>
    </lineage>
</organism>
<sequence length="219" mass="25435">MIVKSLTFIYTKSVASNEITFITGSLMVKGENVMLIFNIRGENIEVTQAIRDYVEKRISKLEKYFEKDMKNTAHVNLRVYPDKQAKVEVTIPLPYLTLRAEEVSNDLYASVDLVTDKLERQIRKYKTKVNRKSREKGFKNLEFIPNETQPADDSDDESKFDVVRTKRLALKPMDNEEAILQMDMLGHDFFIYEDADTSGIDIVYRRNDGRYGLIEIGEE</sequence>
<dbReference type="InterPro" id="IPR032528">
    <property type="entry name" value="Ribosom_S30AE_C"/>
</dbReference>
<comment type="function">
    <text evidence="3">Required for dimerization of active 70S ribosomes into 100S ribosomes in stationary phase; 100S ribosomes are translationally inactive and sometimes present during exponential growth.</text>
</comment>
<dbReference type="AlphaFoldDB" id="A0A0R1YPU2"/>
<dbReference type="FunFam" id="3.30.505.50:FF:000001">
    <property type="entry name" value="Ribosome hibernation promoting factor"/>
    <property type="match status" value="1"/>
</dbReference>
<dbReference type="GO" id="GO:0043024">
    <property type="term" value="F:ribosomal small subunit binding"/>
    <property type="evidence" value="ECO:0007669"/>
    <property type="project" value="TreeGrafter"/>
</dbReference>
<dbReference type="Gene3D" id="3.30.505.50">
    <property type="entry name" value="Sigma 54 modulation/S30EA ribosomal protein, C-terminal domain"/>
    <property type="match status" value="1"/>
</dbReference>
<dbReference type="EMBL" id="AZFZ01000025">
    <property type="protein sequence ID" value="KRM43893.1"/>
    <property type="molecule type" value="Genomic_DNA"/>
</dbReference>
<dbReference type="InterPro" id="IPR050574">
    <property type="entry name" value="HPF/YfiA_ribosome-assoc"/>
</dbReference>
<reference evidence="5 6" key="1">
    <citation type="journal article" date="2015" name="Genome Announc.">
        <title>Expanding the biotechnology potential of lactobacilli through comparative genomics of 213 strains and associated genera.</title>
        <authorList>
            <person name="Sun Z."/>
            <person name="Harris H.M."/>
            <person name="McCann A."/>
            <person name="Guo C."/>
            <person name="Argimon S."/>
            <person name="Zhang W."/>
            <person name="Yang X."/>
            <person name="Jeffery I.B."/>
            <person name="Cooney J.C."/>
            <person name="Kagawa T.F."/>
            <person name="Liu W."/>
            <person name="Song Y."/>
            <person name="Salvetti E."/>
            <person name="Wrobel A."/>
            <person name="Rasinkangas P."/>
            <person name="Parkhill J."/>
            <person name="Rea M.C."/>
            <person name="O'Sullivan O."/>
            <person name="Ritari J."/>
            <person name="Douillard F.P."/>
            <person name="Paul Ross R."/>
            <person name="Yang R."/>
            <person name="Briner A.E."/>
            <person name="Felis G.E."/>
            <person name="de Vos W.M."/>
            <person name="Barrangou R."/>
            <person name="Klaenhammer T.R."/>
            <person name="Caufield P.W."/>
            <person name="Cui Y."/>
            <person name="Zhang H."/>
            <person name="O'Toole P.W."/>
        </authorList>
    </citation>
    <scope>NUCLEOTIDE SEQUENCE [LARGE SCALE GENOMIC DNA]</scope>
    <source>
        <strain evidence="5 6">DSM 18390</strain>
    </source>
</reference>
<keyword evidence="1 3" id="KW-0963">Cytoplasm</keyword>
<dbReference type="Pfam" id="PF02482">
    <property type="entry name" value="Ribosomal_S30AE"/>
    <property type="match status" value="1"/>
</dbReference>
<gene>
    <name evidence="3" type="primary">hpf</name>
    <name evidence="5" type="ORF">FD47_GL001186</name>
</gene>
<evidence type="ECO:0000256" key="2">
    <source>
        <dbReference type="ARBA" id="ARBA00022845"/>
    </source>
</evidence>
<dbReference type="HAMAP" id="MF_00839">
    <property type="entry name" value="HPF"/>
    <property type="match status" value="1"/>
</dbReference>
<dbReference type="Pfam" id="PF16321">
    <property type="entry name" value="Ribosom_S30AE_C"/>
    <property type="match status" value="1"/>
</dbReference>
<comment type="caution">
    <text evidence="5">The sequence shown here is derived from an EMBL/GenBank/DDBJ whole genome shotgun (WGS) entry which is preliminary data.</text>
</comment>
<comment type="subcellular location">
    <subcellularLocation>
        <location evidence="3">Cytoplasm</location>
    </subcellularLocation>
</comment>
<dbReference type="GO" id="GO:0045900">
    <property type="term" value="P:negative regulation of translational elongation"/>
    <property type="evidence" value="ECO:0007669"/>
    <property type="project" value="TreeGrafter"/>
</dbReference>
<keyword evidence="2 3" id="KW-0810">Translation regulation</keyword>
<evidence type="ECO:0000256" key="3">
    <source>
        <dbReference type="HAMAP-Rule" id="MF_00839"/>
    </source>
</evidence>
<protein>
    <recommendedName>
        <fullName evidence="3">Ribosome hibernation promoting factor</fullName>
        <shortName evidence="3">HPF</shortName>
    </recommendedName>
</protein>
<dbReference type="InterPro" id="IPR038416">
    <property type="entry name" value="Ribosom_S30AE_C_sf"/>
</dbReference>
<comment type="subunit">
    <text evidence="3">Interacts with 100S ribosomes.</text>
</comment>
<comment type="similarity">
    <text evidence="3">Belongs to the HPF/YfiA ribosome-associated protein family. Long HPF subfamily.</text>
</comment>
<proteinExistence type="inferred from homology"/>
<dbReference type="InterPro" id="IPR036567">
    <property type="entry name" value="RHF-like"/>
</dbReference>
<dbReference type="PANTHER" id="PTHR33231:SF1">
    <property type="entry name" value="30S RIBOSOMAL PROTEIN"/>
    <property type="match status" value="1"/>
</dbReference>
<evidence type="ECO:0000313" key="6">
    <source>
        <dbReference type="Proteomes" id="UP000051010"/>
    </source>
</evidence>
<dbReference type="InterPro" id="IPR034694">
    <property type="entry name" value="HPF_long/plastid"/>
</dbReference>
<dbReference type="Gene3D" id="3.30.160.100">
    <property type="entry name" value="Ribosome hibernation promotion factor-like"/>
    <property type="match status" value="1"/>
</dbReference>
<feature type="domain" description="Sigma 54 modulation/S30EA ribosomal protein C-terminal" evidence="4">
    <location>
        <begin position="159"/>
        <end position="213"/>
    </location>
</feature>
<evidence type="ECO:0000313" key="5">
    <source>
        <dbReference type="EMBL" id="KRM43893.1"/>
    </source>
</evidence>
<dbReference type="InterPro" id="IPR003489">
    <property type="entry name" value="RHF/RaiA"/>
</dbReference>
<evidence type="ECO:0000256" key="1">
    <source>
        <dbReference type="ARBA" id="ARBA00022490"/>
    </source>
</evidence>
<accession>A0A0R1YPU2</accession>
<dbReference type="NCBIfam" id="TIGR00741">
    <property type="entry name" value="yfiA"/>
    <property type="match status" value="1"/>
</dbReference>
<dbReference type="SUPFAM" id="SSF69754">
    <property type="entry name" value="Ribosome binding protein Y (YfiA homologue)"/>
    <property type="match status" value="1"/>
</dbReference>
<name>A0A0R1YPU2_9LACO</name>
<dbReference type="GO" id="GO:0022627">
    <property type="term" value="C:cytosolic small ribosomal subunit"/>
    <property type="evidence" value="ECO:0007669"/>
    <property type="project" value="TreeGrafter"/>
</dbReference>
<dbReference type="PATRIC" id="fig|1423786.4.peg.1279"/>